<dbReference type="PRINTS" id="PR01490">
    <property type="entry name" value="RTXTOXIND"/>
</dbReference>
<evidence type="ECO:0000256" key="1">
    <source>
        <dbReference type="SAM" id="Phobius"/>
    </source>
</evidence>
<comment type="caution">
    <text evidence="3">The sequence shown here is derived from an EMBL/GenBank/DDBJ whole genome shotgun (WGS) entry which is preliminary data.</text>
</comment>
<keyword evidence="1" id="KW-1133">Transmembrane helix</keyword>
<name>A0A7Y3ZW00_9VIBR</name>
<gene>
    <name evidence="3" type="ORF">F0225_02185</name>
</gene>
<reference evidence="3 4" key="1">
    <citation type="submission" date="2019-09" db="EMBL/GenBank/DDBJ databases">
        <title>Draft genome sequencing and comparative genomics of hatchery-associated Vibrios.</title>
        <authorList>
            <person name="Kehlet-Delgado H."/>
            <person name="Mueller R.S."/>
        </authorList>
    </citation>
    <scope>NUCLEOTIDE SEQUENCE [LARGE SCALE GENOMIC DNA]</scope>
    <source>
        <strain evidence="3 4">99-46-Y</strain>
    </source>
</reference>
<dbReference type="Gene3D" id="2.40.30.170">
    <property type="match status" value="1"/>
</dbReference>
<sequence length="413" mass="47476">MLFRKEALDYQKNTNIGDVFLKHPRAYKILAFCLFLIFVGMLLFITFGKINKKAKVHGYLEPSSGIMRYTAPLQGQIQQILVEEQQWVEKGTPLLEIVNEHALNALNNDNELHHGRLLELNTRLGSIDALLSLSDQEFHEKQHQLQAESNAINEQLTRLYNTKKVVEKQFTIAKRKLNNMSELLSKNLVARSDVEQQESQVLDVQGNINRLLLTESELTARKQSLDMQAANLPTEYQQRHQQLKAERSRLNHEKIEFESLQRYWLVATQSGTVTRVHHKLGEQINAHEPLVHLLPKESQLEAVLLVPSESIGFIRVGQMAKVKLDAFPYQRFGFQQSTITKVSNHVLLPQDLNALVTTESPVYRVTAELSEARPRLHGKDVVLKPGMIFSADIILDRQPIWYWLFEPLLSIKK</sequence>
<feature type="domain" description="AprE-like beta-barrel" evidence="2">
    <location>
        <begin position="305"/>
        <end position="394"/>
    </location>
</feature>
<keyword evidence="1" id="KW-0812">Transmembrane</keyword>
<evidence type="ECO:0000313" key="4">
    <source>
        <dbReference type="Proteomes" id="UP000565719"/>
    </source>
</evidence>
<dbReference type="PANTHER" id="PTHR30386:SF28">
    <property type="entry name" value="EXPORTED PROTEIN"/>
    <property type="match status" value="1"/>
</dbReference>
<accession>A0A7Y3ZW00</accession>
<dbReference type="PANTHER" id="PTHR30386">
    <property type="entry name" value="MEMBRANE FUSION SUBUNIT OF EMRAB-TOLC MULTIDRUG EFFLUX PUMP"/>
    <property type="match status" value="1"/>
</dbReference>
<proteinExistence type="predicted"/>
<keyword evidence="1" id="KW-0472">Membrane</keyword>
<dbReference type="Pfam" id="PF26002">
    <property type="entry name" value="Beta-barrel_AprE"/>
    <property type="match status" value="1"/>
</dbReference>
<feature type="transmembrane region" description="Helical" evidence="1">
    <location>
        <begin position="29"/>
        <end position="47"/>
    </location>
</feature>
<dbReference type="AlphaFoldDB" id="A0A7Y3ZW00"/>
<organism evidence="3 4">
    <name type="scientific">Vibrio pectenicida</name>
    <dbReference type="NCBI Taxonomy" id="62763"/>
    <lineage>
        <taxon>Bacteria</taxon>
        <taxon>Pseudomonadati</taxon>
        <taxon>Pseudomonadota</taxon>
        <taxon>Gammaproteobacteria</taxon>
        <taxon>Vibrionales</taxon>
        <taxon>Vibrionaceae</taxon>
        <taxon>Vibrio</taxon>
    </lineage>
</organism>
<protein>
    <submittedName>
        <fullName evidence="3">HlyD family efflux transporter periplasmic adaptor subunit</fullName>
    </submittedName>
</protein>
<dbReference type="EMBL" id="VTXC01000004">
    <property type="protein sequence ID" value="NOH70150.1"/>
    <property type="molecule type" value="Genomic_DNA"/>
</dbReference>
<evidence type="ECO:0000313" key="3">
    <source>
        <dbReference type="EMBL" id="NOH70150.1"/>
    </source>
</evidence>
<dbReference type="InterPro" id="IPR058982">
    <property type="entry name" value="Beta-barrel_AprE"/>
</dbReference>
<evidence type="ECO:0000259" key="2">
    <source>
        <dbReference type="Pfam" id="PF26002"/>
    </source>
</evidence>
<dbReference type="InterPro" id="IPR050739">
    <property type="entry name" value="MFP"/>
</dbReference>
<dbReference type="RefSeq" id="WP_171359787.1">
    <property type="nucleotide sequence ID" value="NZ_VTXC01000004.1"/>
</dbReference>
<dbReference type="Proteomes" id="UP000565719">
    <property type="component" value="Unassembled WGS sequence"/>
</dbReference>